<evidence type="ECO:0000259" key="5">
    <source>
        <dbReference type="PROSITE" id="PS50850"/>
    </source>
</evidence>
<evidence type="ECO:0000256" key="4">
    <source>
        <dbReference type="SAM" id="Phobius"/>
    </source>
</evidence>
<feature type="transmembrane region" description="Helical" evidence="4">
    <location>
        <begin position="237"/>
        <end position="258"/>
    </location>
</feature>
<dbReference type="PROSITE" id="PS50850">
    <property type="entry name" value="MFS"/>
    <property type="match status" value="1"/>
</dbReference>
<dbReference type="GO" id="GO:0022857">
    <property type="term" value="F:transmembrane transporter activity"/>
    <property type="evidence" value="ECO:0007669"/>
    <property type="project" value="InterPro"/>
</dbReference>
<feature type="transmembrane region" description="Helical" evidence="4">
    <location>
        <begin position="35"/>
        <end position="55"/>
    </location>
</feature>
<feature type="transmembrane region" description="Helical" evidence="4">
    <location>
        <begin position="67"/>
        <end position="87"/>
    </location>
</feature>
<dbReference type="RefSeq" id="WP_369725704.1">
    <property type="nucleotide sequence ID" value="NZ_CP165734.1"/>
</dbReference>
<dbReference type="InterPro" id="IPR036259">
    <property type="entry name" value="MFS_trans_sf"/>
</dbReference>
<reference evidence="6" key="1">
    <citation type="submission" date="2024-08" db="EMBL/GenBank/DDBJ databases">
        <authorList>
            <person name="Chaddad Z."/>
            <person name="Lamrabet M."/>
            <person name="Bouhnik O."/>
            <person name="Alami S."/>
            <person name="Wipf D."/>
            <person name="Courty P.E."/>
            <person name="Missbah El Idrissi M."/>
        </authorList>
    </citation>
    <scope>NUCLEOTIDE SEQUENCE</scope>
    <source>
        <strain evidence="6">LLZ17</strain>
    </source>
</reference>
<evidence type="ECO:0000256" key="1">
    <source>
        <dbReference type="ARBA" id="ARBA00022692"/>
    </source>
</evidence>
<feature type="transmembrane region" description="Helical" evidence="4">
    <location>
        <begin position="270"/>
        <end position="290"/>
    </location>
</feature>
<dbReference type="Gene3D" id="1.20.1250.20">
    <property type="entry name" value="MFS general substrate transporter like domains"/>
    <property type="match status" value="2"/>
</dbReference>
<keyword evidence="2 4" id="KW-1133">Transmembrane helix</keyword>
<dbReference type="InterPro" id="IPR011701">
    <property type="entry name" value="MFS"/>
</dbReference>
<keyword evidence="3 4" id="KW-0472">Membrane</keyword>
<dbReference type="Pfam" id="PF07690">
    <property type="entry name" value="MFS_1"/>
    <property type="match status" value="1"/>
</dbReference>
<organism evidence="6">
    <name type="scientific">Bradyrhizobium sp. LLZ17</name>
    <dbReference type="NCBI Taxonomy" id="3239388"/>
    <lineage>
        <taxon>Bacteria</taxon>
        <taxon>Pseudomonadati</taxon>
        <taxon>Pseudomonadota</taxon>
        <taxon>Alphaproteobacteria</taxon>
        <taxon>Hyphomicrobiales</taxon>
        <taxon>Nitrobacteraceae</taxon>
        <taxon>Bradyrhizobium</taxon>
    </lineage>
</organism>
<gene>
    <name evidence="6" type="ORF">AB8Z38_13960</name>
</gene>
<dbReference type="PANTHER" id="PTHR23539">
    <property type="entry name" value="MFS TRANSPORTER"/>
    <property type="match status" value="1"/>
</dbReference>
<feature type="transmembrane region" description="Helical" evidence="4">
    <location>
        <begin position="186"/>
        <end position="203"/>
    </location>
</feature>
<dbReference type="PANTHER" id="PTHR23539:SF1">
    <property type="entry name" value="MAJOR FACILITATOR SUPERFAMILY (MFS) PROFILE DOMAIN-CONTAINING PROTEIN"/>
    <property type="match status" value="1"/>
</dbReference>
<dbReference type="CDD" id="cd06174">
    <property type="entry name" value="MFS"/>
    <property type="match status" value="1"/>
</dbReference>
<evidence type="ECO:0000256" key="2">
    <source>
        <dbReference type="ARBA" id="ARBA00022989"/>
    </source>
</evidence>
<name>A0AB39XS90_9BRAD</name>
<proteinExistence type="predicted"/>
<feature type="transmembrane region" description="Helical" evidence="4">
    <location>
        <begin position="94"/>
        <end position="113"/>
    </location>
</feature>
<evidence type="ECO:0000313" key="6">
    <source>
        <dbReference type="EMBL" id="XDV60346.1"/>
    </source>
</evidence>
<evidence type="ECO:0000256" key="3">
    <source>
        <dbReference type="ARBA" id="ARBA00023136"/>
    </source>
</evidence>
<dbReference type="SUPFAM" id="SSF103473">
    <property type="entry name" value="MFS general substrate transporter"/>
    <property type="match status" value="1"/>
</dbReference>
<dbReference type="EMBL" id="CP165734">
    <property type="protein sequence ID" value="XDV60346.1"/>
    <property type="molecule type" value="Genomic_DNA"/>
</dbReference>
<feature type="domain" description="Major facilitator superfamily (MFS) profile" evidence="5">
    <location>
        <begin position="1"/>
        <end position="415"/>
    </location>
</feature>
<dbReference type="AlphaFoldDB" id="A0AB39XS90"/>
<keyword evidence="1 4" id="KW-0812">Transmembrane</keyword>
<sequence length="435" mass="45299">MSARTNLREAVAGYRAASNSLHEASSRQSRWGLDWMNFFIADVQTGFGTYVAFYLAQSGWSEGSTGLALTVGGLAGVFSQIPGGALCDALKWKRGLVAIGIIAIGAAALILALSHSFAPILCAEVLHGVTAGIITPAIGAISLGLVGRRAMSLRTGRNYRSAAGGHVVTAVLMGLAGAYYWPGAMFLAAATLCIPALISLGFIRPNEIDYARARNAAIDQQAKNVGRVLDLAKNRPLVLFATAITLFQLADSSTLPLIGENIAKAGQGSVSISLLVIVPQIVVATISPWIGYHSEKRGRRQLLLIGFALEPVRAGLLASTTELPFLIIAQVLSGVTGAVIGVLMIVVIADLTVGSGRFNLAQGIIGAMSGLAASASTVSTGYFFQGFGSWTGFLVIAVIATAATALIWAFLSETKPPGPDEIDHETAHAVAERNI</sequence>
<accession>A0AB39XS90</accession>
<feature type="transmembrane region" description="Helical" evidence="4">
    <location>
        <begin position="360"/>
        <end position="384"/>
    </location>
</feature>
<dbReference type="InterPro" id="IPR020846">
    <property type="entry name" value="MFS_dom"/>
</dbReference>
<feature type="transmembrane region" description="Helical" evidence="4">
    <location>
        <begin position="159"/>
        <end position="180"/>
    </location>
</feature>
<protein>
    <submittedName>
        <fullName evidence="6">MFS transporter</fullName>
    </submittedName>
</protein>
<feature type="transmembrane region" description="Helical" evidence="4">
    <location>
        <begin position="325"/>
        <end position="348"/>
    </location>
</feature>
<feature type="transmembrane region" description="Helical" evidence="4">
    <location>
        <begin position="125"/>
        <end position="147"/>
    </location>
</feature>
<feature type="transmembrane region" description="Helical" evidence="4">
    <location>
        <begin position="390"/>
        <end position="411"/>
    </location>
</feature>